<protein>
    <submittedName>
        <fullName evidence="2">Uncharacterized protein</fullName>
    </submittedName>
</protein>
<accession>A0A2A9NXQ7</accession>
<feature type="compositionally biased region" description="Low complexity" evidence="1">
    <location>
        <begin position="135"/>
        <end position="148"/>
    </location>
</feature>
<dbReference type="AlphaFoldDB" id="A0A2A9NXQ7"/>
<feature type="region of interest" description="Disordered" evidence="1">
    <location>
        <begin position="132"/>
        <end position="203"/>
    </location>
</feature>
<feature type="region of interest" description="Disordered" evidence="1">
    <location>
        <begin position="73"/>
        <end position="101"/>
    </location>
</feature>
<feature type="compositionally biased region" description="Polar residues" evidence="1">
    <location>
        <begin position="362"/>
        <end position="377"/>
    </location>
</feature>
<dbReference type="Proteomes" id="UP000242287">
    <property type="component" value="Unassembled WGS sequence"/>
</dbReference>
<dbReference type="EMBL" id="KZ301974">
    <property type="protein sequence ID" value="PFH53241.1"/>
    <property type="molecule type" value="Genomic_DNA"/>
</dbReference>
<evidence type="ECO:0000313" key="2">
    <source>
        <dbReference type="EMBL" id="PFH53241.1"/>
    </source>
</evidence>
<dbReference type="OrthoDB" id="2507743at2759"/>
<dbReference type="STRING" id="703135.A0A2A9NXQ7"/>
<feature type="compositionally biased region" description="Basic residues" evidence="1">
    <location>
        <begin position="299"/>
        <end position="313"/>
    </location>
</feature>
<keyword evidence="3" id="KW-1185">Reference proteome</keyword>
<name>A0A2A9NXQ7_9AGAR</name>
<sequence>MLFPFTFKFGVPDIINPFAHVSNVSEPTPPLPHKITAYTPPPSFSRKRGWDPAFAEPSMSAITPATSTGYLQLDTPTASRSDDFDEVSAEELPPPTKRRRGLAGSLVSTALSAALIGTAVGLTVYRLWRDRGKDSLSPSLSPSKQSPSTNRTSHDQLPPPPPYSPNAPTTPKSASRKYQHRSGAGISKRSHRYPQSQRSVRTRVHVTAAQSLGPEALFPPAQPEFNVETAPHPVESPCSNGVDDQMDWIGDKLTTLIAEGKRALGREIVVMSDSKEDEVDDGSGAWEDSSASEPESLFKRRTPPRRGSIRRGRREPTSNEPSSSHPVRHTFSASTSALTPSTPPMTPRRTQSQQRHTYGRSLDSTPGRNDVSVTSLWMSGGVETESSSQFESPELRESMERARQKVLSMRGLASKTVGVGSPTP</sequence>
<reference evidence="2 3" key="1">
    <citation type="submission" date="2014-02" db="EMBL/GenBank/DDBJ databases">
        <title>Transposable element dynamics among asymbiotic and ectomycorrhizal Amanita fungi.</title>
        <authorList>
            <consortium name="DOE Joint Genome Institute"/>
            <person name="Hess J."/>
            <person name="Skrede I."/>
            <person name="Wolfe B."/>
            <person name="LaButti K."/>
            <person name="Ohm R.A."/>
            <person name="Grigoriev I.V."/>
            <person name="Pringle A."/>
        </authorList>
    </citation>
    <scope>NUCLEOTIDE SEQUENCE [LARGE SCALE GENOMIC DNA]</scope>
    <source>
        <strain evidence="2 3">SKay4041</strain>
    </source>
</reference>
<evidence type="ECO:0000313" key="3">
    <source>
        <dbReference type="Proteomes" id="UP000242287"/>
    </source>
</evidence>
<organism evidence="2 3">
    <name type="scientific">Amanita thiersii Skay4041</name>
    <dbReference type="NCBI Taxonomy" id="703135"/>
    <lineage>
        <taxon>Eukaryota</taxon>
        <taxon>Fungi</taxon>
        <taxon>Dikarya</taxon>
        <taxon>Basidiomycota</taxon>
        <taxon>Agaricomycotina</taxon>
        <taxon>Agaricomycetes</taxon>
        <taxon>Agaricomycetidae</taxon>
        <taxon>Agaricales</taxon>
        <taxon>Pluteineae</taxon>
        <taxon>Amanitaceae</taxon>
        <taxon>Amanita</taxon>
    </lineage>
</organism>
<evidence type="ECO:0000256" key="1">
    <source>
        <dbReference type="SAM" id="MobiDB-lite"/>
    </source>
</evidence>
<proteinExistence type="predicted"/>
<gene>
    <name evidence="2" type="ORF">AMATHDRAFT_1316</name>
</gene>
<feature type="region of interest" description="Disordered" evidence="1">
    <location>
        <begin position="274"/>
        <end position="400"/>
    </location>
</feature>